<dbReference type="PANTHER" id="PTHR43656:SF2">
    <property type="entry name" value="BINDING OXIDOREDUCTASE, PUTATIVE (AFU_ORTHOLOGUE AFUA_2G08260)-RELATED"/>
    <property type="match status" value="1"/>
</dbReference>
<reference evidence="4" key="1">
    <citation type="journal article" date="2014" name="Int. J. Syst. Evol. Microbiol.">
        <title>Complete genome of a new Firmicutes species belonging to the dominant human colonic microbiota ('Ruminococcus bicirculans') reveals two chromosomes and a selective capacity to utilize plant glucans.</title>
        <authorList>
            <consortium name="NISC Comparative Sequencing Program"/>
            <person name="Wegmann U."/>
            <person name="Louis P."/>
            <person name="Goesmann A."/>
            <person name="Henrissat B."/>
            <person name="Duncan S.H."/>
            <person name="Flint H.J."/>
        </authorList>
    </citation>
    <scope>NUCLEOTIDE SEQUENCE</scope>
    <source>
        <strain evidence="4">CCM 4175</strain>
    </source>
</reference>
<reference evidence="7" key="3">
    <citation type="journal article" date="2019" name="Int. J. Syst. Evol. Microbiol.">
        <title>The Global Catalogue of Microorganisms (GCM) 10K type strain sequencing project: providing services to taxonomists for standard genome sequencing and annotation.</title>
        <authorList>
            <consortium name="The Broad Institute Genomics Platform"/>
            <consortium name="The Broad Institute Genome Sequencing Center for Infectious Disease"/>
            <person name="Wu L."/>
            <person name="Ma J."/>
        </authorList>
    </citation>
    <scope>NUCLEOTIDE SEQUENCE [LARGE SCALE GENOMIC DNA]</scope>
    <source>
        <strain evidence="7">CCM 4175</strain>
    </source>
</reference>
<dbReference type="Proteomes" id="UP000652995">
    <property type="component" value="Unassembled WGS sequence"/>
</dbReference>
<sequence>MNEKFAPLFQSLTFPNGKKIGNRFVLAPLTHTISNEDGTVSEREVAYMSSRTKGVGLAITAASYTNEEGKAFPGQPSISKEADIEGLRRVAETIKENGATAIVQIHHGGVKSLPQLVPNGDVKGPSEIETSGWGEKTAHSAREMTGEEIYQAIEDFGRATSLAIKAGFDGVEIHGANHYLIHQFFSPYYNRRHDMWGEPLRFPVAVVDEVLRVAEEEGPENFIVGYRFSPEEAETPGITMERTKCLVDTLIEKPLDYLHVSLGDIQSRTREGEYAGEKRISLLLDWIDGRMPLIGVGSIFNGEDVLAAQETGVPLIAIGRGLLFDPQLVQKIEAGREDEIIDYFDAEREDKHSLPDELWESFVTEHYASPKKNER</sequence>
<dbReference type="PANTHER" id="PTHR43656">
    <property type="entry name" value="BINDING OXIDOREDUCTASE, PUTATIVE (AFU_ORTHOLOGUE AFUA_2G08260)-RELATED"/>
    <property type="match status" value="1"/>
</dbReference>
<proteinExistence type="predicted"/>
<dbReference type="KEGG" id="smus:C7J88_00405"/>
<accession>A0A240C0L8</accession>
<feature type="domain" description="NADH:flavin oxidoreductase/NADH oxidase N-terminal" evidence="3">
    <location>
        <begin position="8"/>
        <end position="339"/>
    </location>
</feature>
<dbReference type="OrthoDB" id="9772736at2"/>
<protein>
    <submittedName>
        <fullName evidence="5">NADH-dependent flavin oxidoreductase</fullName>
        <ecNumber evidence="5">1.-.-.-</ecNumber>
    </submittedName>
</protein>
<evidence type="ECO:0000256" key="1">
    <source>
        <dbReference type="ARBA" id="ARBA00022630"/>
    </source>
</evidence>
<dbReference type="Gene3D" id="3.20.20.70">
    <property type="entry name" value="Aldolase class I"/>
    <property type="match status" value="1"/>
</dbReference>
<dbReference type="EC" id="1.-.-.-" evidence="5"/>
<dbReference type="GO" id="GO:0016491">
    <property type="term" value="F:oxidoreductase activity"/>
    <property type="evidence" value="ECO:0007669"/>
    <property type="project" value="UniProtKB-KW"/>
</dbReference>
<evidence type="ECO:0000313" key="6">
    <source>
        <dbReference type="Proteomes" id="UP000243706"/>
    </source>
</evidence>
<evidence type="ECO:0000313" key="4">
    <source>
        <dbReference type="EMBL" id="GGA81553.1"/>
    </source>
</evidence>
<dbReference type="InterPro" id="IPR051799">
    <property type="entry name" value="NADH_flavin_oxidoreductase"/>
</dbReference>
<dbReference type="GO" id="GO:0010181">
    <property type="term" value="F:FMN binding"/>
    <property type="evidence" value="ECO:0007669"/>
    <property type="project" value="InterPro"/>
</dbReference>
<evidence type="ECO:0000256" key="2">
    <source>
        <dbReference type="ARBA" id="ARBA00023002"/>
    </source>
</evidence>
<dbReference type="EMBL" id="LT906464">
    <property type="protein sequence ID" value="SNW01480.1"/>
    <property type="molecule type" value="Genomic_DNA"/>
</dbReference>
<dbReference type="InterPro" id="IPR001155">
    <property type="entry name" value="OxRdtase_FMN_N"/>
</dbReference>
<reference evidence="5 6" key="2">
    <citation type="submission" date="2017-06" db="EMBL/GenBank/DDBJ databases">
        <authorList>
            <consortium name="Pathogen Informatics"/>
        </authorList>
    </citation>
    <scope>NUCLEOTIDE SEQUENCE [LARGE SCALE GENOMIC DNA]</scope>
    <source>
        <strain evidence="5 6">NCTC13833</strain>
    </source>
</reference>
<evidence type="ECO:0000313" key="5">
    <source>
        <dbReference type="EMBL" id="SNW01480.1"/>
    </source>
</evidence>
<evidence type="ECO:0000313" key="7">
    <source>
        <dbReference type="Proteomes" id="UP000652995"/>
    </source>
</evidence>
<keyword evidence="1" id="KW-0285">Flavoprotein</keyword>
<reference evidence="4" key="4">
    <citation type="submission" date="2024-05" db="EMBL/GenBank/DDBJ databases">
        <authorList>
            <person name="Sun Q."/>
            <person name="Sedlacek I."/>
        </authorList>
    </citation>
    <scope>NUCLEOTIDE SEQUENCE</scope>
    <source>
        <strain evidence="4">CCM 4175</strain>
    </source>
</reference>
<dbReference type="AlphaFoldDB" id="A0A240C0L8"/>
<organism evidence="5 6">
    <name type="scientific">Staphylococcus muscae</name>
    <dbReference type="NCBI Taxonomy" id="1294"/>
    <lineage>
        <taxon>Bacteria</taxon>
        <taxon>Bacillati</taxon>
        <taxon>Bacillota</taxon>
        <taxon>Bacilli</taxon>
        <taxon>Bacillales</taxon>
        <taxon>Staphylococcaceae</taxon>
        <taxon>Staphylococcus</taxon>
    </lineage>
</organism>
<dbReference type="InterPro" id="IPR013785">
    <property type="entry name" value="Aldolase_TIM"/>
</dbReference>
<gene>
    <name evidence="4" type="ORF">GCM10007183_02180</name>
    <name evidence="5" type="ORF">SAMEA4412661_00732</name>
</gene>
<dbReference type="CDD" id="cd04735">
    <property type="entry name" value="OYE_like_4_FMN"/>
    <property type="match status" value="1"/>
</dbReference>
<dbReference type="Proteomes" id="UP000243706">
    <property type="component" value="Chromosome 1"/>
</dbReference>
<keyword evidence="2 5" id="KW-0560">Oxidoreductase</keyword>
<name>A0A240C0L8_9STAP</name>
<dbReference type="Pfam" id="PF00724">
    <property type="entry name" value="Oxidored_FMN"/>
    <property type="match status" value="1"/>
</dbReference>
<evidence type="ECO:0000259" key="3">
    <source>
        <dbReference type="Pfam" id="PF00724"/>
    </source>
</evidence>
<keyword evidence="7" id="KW-1185">Reference proteome</keyword>
<dbReference type="EMBL" id="BMCB01000001">
    <property type="protein sequence ID" value="GGA81553.1"/>
    <property type="molecule type" value="Genomic_DNA"/>
</dbReference>
<dbReference type="SUPFAM" id="SSF51395">
    <property type="entry name" value="FMN-linked oxidoreductases"/>
    <property type="match status" value="1"/>
</dbReference>
<dbReference type="RefSeq" id="WP_095116134.1">
    <property type="nucleotide sequence ID" value="NZ_BMCB01000001.1"/>
</dbReference>